<dbReference type="InParanoid" id="G8ZSI7"/>
<sequence length="543" mass="61580">MKDAGIGIDLGSSSVRVGLFTLEDDLMVQCVKQKISYYYHGDSALWEYTQSTDEIMKVIERCLHDLKIDEYNIKSCGVSATCSMALFIKEHNHLEPFNTISGSHRQNVIFWMDNSSKTECKLLNNLCEKRLRDFMGGKFIPEMGIPKINRLINYLKSSDDLQNLSVVAMDLHRYLAYEIAKRFKWNFDRLLNTTNFNEIGHDGELSGWSSKFYIDTLKIPSNITIGPEPPLEDDFEYCKGIVASCIDCYSSWLSLCSPTPEESLFIVGGTSTCYLYATTRMKTIPGVWGPFTDILDNSNTYAVYEGGQSCTGKLIEHLLQTHPASSSIAKDDWPLLLEKIEQEISAIEEQTGRSIHFKTKHMFFYGDFQGNRTPYADPEMSGMTIGETTDVSFNNLILRYICILEFLAFQIKYMISIFNKAQGQDKITEIRICGSQAKNKRLLSLISLLHEGGTIKLPKTDVELSGVSGAFLLGKSALLNKSPLDLIQEKDDQKQVDIFETPSSINQPLSMLLEAKYEIHLDMAKQQLIYREMINKIPEISEH</sequence>
<dbReference type="KEGG" id="tdl:TDEL_0C05900"/>
<dbReference type="Gene3D" id="1.20.58.2240">
    <property type="match status" value="1"/>
</dbReference>
<dbReference type="SUPFAM" id="SSF53067">
    <property type="entry name" value="Actin-like ATPase domain"/>
    <property type="match status" value="2"/>
</dbReference>
<reference evidence="2 3" key="1">
    <citation type="journal article" date="2011" name="Proc. Natl. Acad. Sci. U.S.A.">
        <title>Evolutionary erosion of yeast sex chromosomes by mating-type switching accidents.</title>
        <authorList>
            <person name="Gordon J.L."/>
            <person name="Armisen D."/>
            <person name="Proux-Wera E."/>
            <person name="Oheigeartaigh S.S."/>
            <person name="Byrne K.P."/>
            <person name="Wolfe K.H."/>
        </authorList>
    </citation>
    <scope>NUCLEOTIDE SEQUENCE [LARGE SCALE GENOMIC DNA]</scope>
    <source>
        <strain evidence="3">ATCC 10662 / CBS 1146 / NBRC 0425 / NCYC 2629 / NRRL Y-866</strain>
    </source>
</reference>
<dbReference type="FunCoup" id="G8ZSI7">
    <property type="interactions" value="34"/>
</dbReference>
<dbReference type="eggNOG" id="KOG2517">
    <property type="taxonomic scope" value="Eukaryota"/>
</dbReference>
<dbReference type="HOGENOM" id="CLU_009281_10_3_1"/>
<dbReference type="GO" id="GO:0019321">
    <property type="term" value="P:pentose metabolic process"/>
    <property type="evidence" value="ECO:0007669"/>
    <property type="project" value="TreeGrafter"/>
</dbReference>
<dbReference type="InterPro" id="IPR018485">
    <property type="entry name" value="FGGY_C"/>
</dbReference>
<evidence type="ECO:0000313" key="2">
    <source>
        <dbReference type="EMBL" id="CCE91479.1"/>
    </source>
</evidence>
<evidence type="ECO:0000313" key="3">
    <source>
        <dbReference type="Proteomes" id="UP000005627"/>
    </source>
</evidence>
<gene>
    <name evidence="2" type="primary">TDEL0C05900</name>
    <name evidence="2" type="ORF">TDEL_0C05900</name>
</gene>
<dbReference type="Proteomes" id="UP000005627">
    <property type="component" value="Chromosome 3"/>
</dbReference>
<dbReference type="Pfam" id="PF02782">
    <property type="entry name" value="FGGY_C"/>
    <property type="match status" value="1"/>
</dbReference>
<feature type="domain" description="Carbohydrate kinase FGGY C-terminal" evidence="1">
    <location>
        <begin position="265"/>
        <end position="446"/>
    </location>
</feature>
<protein>
    <recommendedName>
        <fullName evidence="1">Carbohydrate kinase FGGY C-terminal domain-containing protein</fullName>
    </recommendedName>
</protein>
<dbReference type="PANTHER" id="PTHR43435:SF1">
    <property type="entry name" value="PROTEIN MPA43"/>
    <property type="match status" value="1"/>
</dbReference>
<dbReference type="GO" id="GO:0005737">
    <property type="term" value="C:cytoplasm"/>
    <property type="evidence" value="ECO:0007669"/>
    <property type="project" value="TreeGrafter"/>
</dbReference>
<accession>G8ZSI7</accession>
<dbReference type="GO" id="GO:0019150">
    <property type="term" value="F:D-ribulokinase activity"/>
    <property type="evidence" value="ECO:0007669"/>
    <property type="project" value="TreeGrafter"/>
</dbReference>
<dbReference type="STRING" id="1076872.G8ZSI7"/>
<organism evidence="2 3">
    <name type="scientific">Torulaspora delbrueckii</name>
    <name type="common">Yeast</name>
    <name type="synonym">Candida colliculosa</name>
    <dbReference type="NCBI Taxonomy" id="4950"/>
    <lineage>
        <taxon>Eukaryota</taxon>
        <taxon>Fungi</taxon>
        <taxon>Dikarya</taxon>
        <taxon>Ascomycota</taxon>
        <taxon>Saccharomycotina</taxon>
        <taxon>Saccharomycetes</taxon>
        <taxon>Saccharomycetales</taxon>
        <taxon>Saccharomycetaceae</taxon>
        <taxon>Torulaspora</taxon>
    </lineage>
</organism>
<dbReference type="AlphaFoldDB" id="G8ZSI7"/>
<dbReference type="Gene3D" id="3.30.420.40">
    <property type="match status" value="1"/>
</dbReference>
<dbReference type="OrthoDB" id="203824at2759"/>
<evidence type="ECO:0000259" key="1">
    <source>
        <dbReference type="Pfam" id="PF02782"/>
    </source>
</evidence>
<proteinExistence type="predicted"/>
<name>G8ZSI7_TORDE</name>
<dbReference type="GeneID" id="11500814"/>
<dbReference type="PANTHER" id="PTHR43435">
    <property type="entry name" value="RIBULOKINASE"/>
    <property type="match status" value="1"/>
</dbReference>
<dbReference type="RefSeq" id="XP_003680690.1">
    <property type="nucleotide sequence ID" value="XM_003680642.1"/>
</dbReference>
<dbReference type="EMBL" id="HE616744">
    <property type="protein sequence ID" value="CCE91479.1"/>
    <property type="molecule type" value="Genomic_DNA"/>
</dbReference>
<keyword evidence="3" id="KW-1185">Reference proteome</keyword>
<dbReference type="InterPro" id="IPR043129">
    <property type="entry name" value="ATPase_NBD"/>
</dbReference>